<sequence length="58" mass="6743">MAEKKYIIYWVGVKVELKEGQTVDDVFYGFNEDTMVYKKRISRITNLEGKILKQVGGL</sequence>
<dbReference type="EMBL" id="LAZR01003130">
    <property type="protein sequence ID" value="KKN21642.1"/>
    <property type="molecule type" value="Genomic_DNA"/>
</dbReference>
<dbReference type="AlphaFoldDB" id="A0A0F9PAT9"/>
<proteinExistence type="predicted"/>
<protein>
    <submittedName>
        <fullName evidence="1">Uncharacterized protein</fullName>
    </submittedName>
</protein>
<gene>
    <name evidence="1" type="ORF">LCGC14_0923270</name>
</gene>
<organism evidence="1">
    <name type="scientific">marine sediment metagenome</name>
    <dbReference type="NCBI Taxonomy" id="412755"/>
    <lineage>
        <taxon>unclassified sequences</taxon>
        <taxon>metagenomes</taxon>
        <taxon>ecological metagenomes</taxon>
    </lineage>
</organism>
<accession>A0A0F9PAT9</accession>
<comment type="caution">
    <text evidence="1">The sequence shown here is derived from an EMBL/GenBank/DDBJ whole genome shotgun (WGS) entry which is preliminary data.</text>
</comment>
<name>A0A0F9PAT9_9ZZZZ</name>
<reference evidence="1" key="1">
    <citation type="journal article" date="2015" name="Nature">
        <title>Complex archaea that bridge the gap between prokaryotes and eukaryotes.</title>
        <authorList>
            <person name="Spang A."/>
            <person name="Saw J.H."/>
            <person name="Jorgensen S.L."/>
            <person name="Zaremba-Niedzwiedzka K."/>
            <person name="Martijn J."/>
            <person name="Lind A.E."/>
            <person name="van Eijk R."/>
            <person name="Schleper C."/>
            <person name="Guy L."/>
            <person name="Ettema T.J."/>
        </authorList>
    </citation>
    <scope>NUCLEOTIDE SEQUENCE</scope>
</reference>
<evidence type="ECO:0000313" key="1">
    <source>
        <dbReference type="EMBL" id="KKN21642.1"/>
    </source>
</evidence>